<evidence type="ECO:0000313" key="3">
    <source>
        <dbReference type="Proteomes" id="UP000623608"/>
    </source>
</evidence>
<keyword evidence="3" id="KW-1185">Reference proteome</keyword>
<sequence length="91" mass="9943">MPLMAGFTEDAWWVTSVVRGRGELTEFFAAAMAGLPPTLMIQDLLAAGDRAACQLTVAGKEQTFSIAGFYRLRGDRIESARIYREGNAEIS</sequence>
<dbReference type="SUPFAM" id="SSF54427">
    <property type="entry name" value="NTF2-like"/>
    <property type="match status" value="1"/>
</dbReference>
<dbReference type="EMBL" id="BOMY01000034">
    <property type="protein sequence ID" value="GIF22434.1"/>
    <property type="molecule type" value="Genomic_DNA"/>
</dbReference>
<evidence type="ECO:0000313" key="2">
    <source>
        <dbReference type="EMBL" id="GIF22434.1"/>
    </source>
</evidence>
<reference evidence="2" key="1">
    <citation type="submission" date="2021-01" db="EMBL/GenBank/DDBJ databases">
        <title>Whole genome shotgun sequence of Actinoplanes tereljensis NBRC 105297.</title>
        <authorList>
            <person name="Komaki H."/>
            <person name="Tamura T."/>
        </authorList>
    </citation>
    <scope>NUCLEOTIDE SEQUENCE</scope>
    <source>
        <strain evidence="2">NBRC 105297</strain>
    </source>
</reference>
<dbReference type="Proteomes" id="UP000623608">
    <property type="component" value="Unassembled WGS sequence"/>
</dbReference>
<feature type="domain" description="SnoaL-like" evidence="1">
    <location>
        <begin position="5"/>
        <end position="78"/>
    </location>
</feature>
<dbReference type="Pfam" id="PF12680">
    <property type="entry name" value="SnoaL_2"/>
    <property type="match status" value="1"/>
</dbReference>
<protein>
    <recommendedName>
        <fullName evidence="1">SnoaL-like domain-containing protein</fullName>
    </recommendedName>
</protein>
<dbReference type="InterPro" id="IPR032710">
    <property type="entry name" value="NTF2-like_dom_sf"/>
</dbReference>
<gene>
    <name evidence="2" type="ORF">Ate02nite_51640</name>
</gene>
<evidence type="ECO:0000259" key="1">
    <source>
        <dbReference type="Pfam" id="PF12680"/>
    </source>
</evidence>
<dbReference type="Gene3D" id="3.10.450.50">
    <property type="match status" value="1"/>
</dbReference>
<name>A0A919NP17_9ACTN</name>
<accession>A0A919NP17</accession>
<comment type="caution">
    <text evidence="2">The sequence shown here is derived from an EMBL/GenBank/DDBJ whole genome shotgun (WGS) entry which is preliminary data.</text>
</comment>
<organism evidence="2 3">
    <name type="scientific">Paractinoplanes tereljensis</name>
    <dbReference type="NCBI Taxonomy" id="571912"/>
    <lineage>
        <taxon>Bacteria</taxon>
        <taxon>Bacillati</taxon>
        <taxon>Actinomycetota</taxon>
        <taxon>Actinomycetes</taxon>
        <taxon>Micromonosporales</taxon>
        <taxon>Micromonosporaceae</taxon>
        <taxon>Paractinoplanes</taxon>
    </lineage>
</organism>
<proteinExistence type="predicted"/>
<dbReference type="AlphaFoldDB" id="A0A919NP17"/>
<dbReference type="InterPro" id="IPR037401">
    <property type="entry name" value="SnoaL-like"/>
</dbReference>